<evidence type="ECO:0000313" key="3">
    <source>
        <dbReference type="Proteomes" id="UP000645217"/>
    </source>
</evidence>
<accession>A0A917QPV8</accession>
<name>A0A917QPV8_9ACTN</name>
<comment type="caution">
    <text evidence="2">The sequence shown here is derived from an EMBL/GenBank/DDBJ whole genome shotgun (WGS) entry which is preliminary data.</text>
</comment>
<dbReference type="AlphaFoldDB" id="A0A917QPV8"/>
<proteinExistence type="predicted"/>
<feature type="region of interest" description="Disordered" evidence="1">
    <location>
        <begin position="1"/>
        <end position="20"/>
    </location>
</feature>
<sequence length="113" mass="11955">MPLPLPQGETITVLNPGAPTRDSAGNYLPGADIETPIEGCAIWPTGSTEDTDTQDQTAERLSVLIPPGTPVSSISRVRVWGYVYNVTGAPMPWRSPLTGTSAGIELHLERVSG</sequence>
<keyword evidence="3" id="KW-1185">Reference proteome</keyword>
<gene>
    <name evidence="2" type="ORF">GCM10007964_00420</name>
</gene>
<evidence type="ECO:0008006" key="4">
    <source>
        <dbReference type="Google" id="ProtNLM"/>
    </source>
</evidence>
<evidence type="ECO:0000256" key="1">
    <source>
        <dbReference type="SAM" id="MobiDB-lite"/>
    </source>
</evidence>
<dbReference type="EMBL" id="BMNT01000001">
    <property type="protein sequence ID" value="GGK61238.1"/>
    <property type="molecule type" value="Genomic_DNA"/>
</dbReference>
<reference evidence="2" key="2">
    <citation type="submission" date="2020-09" db="EMBL/GenBank/DDBJ databases">
        <authorList>
            <person name="Sun Q."/>
            <person name="Ohkuma M."/>
        </authorList>
    </citation>
    <scope>NUCLEOTIDE SEQUENCE</scope>
    <source>
        <strain evidence="2">JCM 13064</strain>
    </source>
</reference>
<evidence type="ECO:0000313" key="2">
    <source>
        <dbReference type="EMBL" id="GGK61238.1"/>
    </source>
</evidence>
<protein>
    <recommendedName>
        <fullName evidence="4">Head-to-tail stopper</fullName>
    </recommendedName>
</protein>
<organism evidence="2 3">
    <name type="scientific">Sphaerisporangium melleum</name>
    <dbReference type="NCBI Taxonomy" id="321316"/>
    <lineage>
        <taxon>Bacteria</taxon>
        <taxon>Bacillati</taxon>
        <taxon>Actinomycetota</taxon>
        <taxon>Actinomycetes</taxon>
        <taxon>Streptosporangiales</taxon>
        <taxon>Streptosporangiaceae</taxon>
        <taxon>Sphaerisporangium</taxon>
    </lineage>
</organism>
<dbReference type="RefSeq" id="WP_189160852.1">
    <property type="nucleotide sequence ID" value="NZ_BMNT01000001.1"/>
</dbReference>
<dbReference type="Proteomes" id="UP000645217">
    <property type="component" value="Unassembled WGS sequence"/>
</dbReference>
<reference evidence="2" key="1">
    <citation type="journal article" date="2014" name="Int. J. Syst. Evol. Microbiol.">
        <title>Complete genome sequence of Corynebacterium casei LMG S-19264T (=DSM 44701T), isolated from a smear-ripened cheese.</title>
        <authorList>
            <consortium name="US DOE Joint Genome Institute (JGI-PGF)"/>
            <person name="Walter F."/>
            <person name="Albersmeier A."/>
            <person name="Kalinowski J."/>
            <person name="Ruckert C."/>
        </authorList>
    </citation>
    <scope>NUCLEOTIDE SEQUENCE</scope>
    <source>
        <strain evidence="2">JCM 13064</strain>
    </source>
</reference>